<proteinExistence type="predicted"/>
<dbReference type="AlphaFoldDB" id="A0A8S9Y7L8"/>
<dbReference type="InterPro" id="IPR036397">
    <property type="entry name" value="RNaseH_sf"/>
</dbReference>
<dbReference type="Proteomes" id="UP000466442">
    <property type="component" value="Linkage Group LG1"/>
</dbReference>
<reference evidence="1" key="1">
    <citation type="journal article" date="2021" name="Mol. Ecol. Resour.">
        <title>Apolygus lucorum genome provides insights into omnivorousness and mesophyll feeding.</title>
        <authorList>
            <person name="Liu Y."/>
            <person name="Liu H."/>
            <person name="Wang H."/>
            <person name="Huang T."/>
            <person name="Liu B."/>
            <person name="Yang B."/>
            <person name="Yin L."/>
            <person name="Li B."/>
            <person name="Zhang Y."/>
            <person name="Zhang S."/>
            <person name="Jiang F."/>
            <person name="Zhang X."/>
            <person name="Ren Y."/>
            <person name="Wang B."/>
            <person name="Wang S."/>
            <person name="Lu Y."/>
            <person name="Wu K."/>
            <person name="Fan W."/>
            <person name="Wang G."/>
        </authorList>
    </citation>
    <scope>NUCLEOTIDE SEQUENCE</scope>
    <source>
        <strain evidence="1">12Hb</strain>
    </source>
</reference>
<dbReference type="OrthoDB" id="6436721at2759"/>
<dbReference type="EMBL" id="WIXP02000001">
    <property type="protein sequence ID" value="KAF6217260.1"/>
    <property type="molecule type" value="Genomic_DNA"/>
</dbReference>
<protein>
    <submittedName>
        <fullName evidence="1">Uncharacterized protein</fullName>
    </submittedName>
</protein>
<dbReference type="GO" id="GO:0003676">
    <property type="term" value="F:nucleic acid binding"/>
    <property type="evidence" value="ECO:0007669"/>
    <property type="project" value="InterPro"/>
</dbReference>
<accession>A0A8S9Y7L8</accession>
<evidence type="ECO:0000313" key="2">
    <source>
        <dbReference type="Proteomes" id="UP000466442"/>
    </source>
</evidence>
<dbReference type="SUPFAM" id="SSF53098">
    <property type="entry name" value="Ribonuclease H-like"/>
    <property type="match status" value="1"/>
</dbReference>
<dbReference type="Gene3D" id="3.30.420.10">
    <property type="entry name" value="Ribonuclease H-like superfamily/Ribonuclease H"/>
    <property type="match status" value="1"/>
</dbReference>
<gene>
    <name evidence="1" type="ORF">GE061_001614</name>
</gene>
<comment type="caution">
    <text evidence="1">The sequence shown here is derived from an EMBL/GenBank/DDBJ whole genome shotgun (WGS) entry which is preliminary data.</text>
</comment>
<organism evidence="1 2">
    <name type="scientific">Apolygus lucorum</name>
    <name type="common">Small green plant bug</name>
    <name type="synonym">Lygocoris lucorum</name>
    <dbReference type="NCBI Taxonomy" id="248454"/>
    <lineage>
        <taxon>Eukaryota</taxon>
        <taxon>Metazoa</taxon>
        <taxon>Ecdysozoa</taxon>
        <taxon>Arthropoda</taxon>
        <taxon>Hexapoda</taxon>
        <taxon>Insecta</taxon>
        <taxon>Pterygota</taxon>
        <taxon>Neoptera</taxon>
        <taxon>Paraneoptera</taxon>
        <taxon>Hemiptera</taxon>
        <taxon>Heteroptera</taxon>
        <taxon>Panheteroptera</taxon>
        <taxon>Cimicomorpha</taxon>
        <taxon>Miridae</taxon>
        <taxon>Mirini</taxon>
        <taxon>Apolygus</taxon>
    </lineage>
</organism>
<dbReference type="InterPro" id="IPR012337">
    <property type="entry name" value="RNaseH-like_sf"/>
</dbReference>
<evidence type="ECO:0000313" key="1">
    <source>
        <dbReference type="EMBL" id="KAF6217260.1"/>
    </source>
</evidence>
<name>A0A8S9Y7L8_APOLU</name>
<keyword evidence="2" id="KW-1185">Reference proteome</keyword>
<sequence>MAFARPIPRRRLPCKNIAHTETELVEKVKKGHTSTLILRSLAQETITLRYPSSDCMHIYTDGSAQEANKNAAAEAYCADFELFAPVGGRATSFDGEVKAVFQTLEKISHASPSQVVFFIDSQAAIFSIGSRQSSDHAGVVEARDRIDQLIEYGKRIYWKKGALRFDHAFVGDLEFVPIWLRIKCVDLSILLNLMKDKLDSKELPEVVKFNDPMTGN</sequence>